<reference evidence="3" key="1">
    <citation type="journal article" date="2019" name="Int. J. Syst. Evol. Microbiol.">
        <title>The Global Catalogue of Microorganisms (GCM) 10K type strain sequencing project: providing services to taxonomists for standard genome sequencing and annotation.</title>
        <authorList>
            <consortium name="The Broad Institute Genomics Platform"/>
            <consortium name="The Broad Institute Genome Sequencing Center for Infectious Disease"/>
            <person name="Wu L."/>
            <person name="Ma J."/>
        </authorList>
    </citation>
    <scope>NUCLEOTIDE SEQUENCE [LARGE SCALE GENOMIC DNA]</scope>
    <source>
        <strain evidence="3">CCM 8979</strain>
    </source>
</reference>
<feature type="transmembrane region" description="Helical" evidence="1">
    <location>
        <begin position="220"/>
        <end position="240"/>
    </location>
</feature>
<keyword evidence="1" id="KW-1133">Transmembrane helix</keyword>
<dbReference type="Proteomes" id="UP001597189">
    <property type="component" value="Unassembled WGS sequence"/>
</dbReference>
<feature type="transmembrane region" description="Helical" evidence="1">
    <location>
        <begin position="96"/>
        <end position="123"/>
    </location>
</feature>
<organism evidence="2 3">
    <name type="scientific">Levilactobacillus lanxiensis</name>
    <dbReference type="NCBI Taxonomy" id="2799568"/>
    <lineage>
        <taxon>Bacteria</taxon>
        <taxon>Bacillati</taxon>
        <taxon>Bacillota</taxon>
        <taxon>Bacilli</taxon>
        <taxon>Lactobacillales</taxon>
        <taxon>Lactobacillaceae</taxon>
        <taxon>Levilactobacillus</taxon>
    </lineage>
</organism>
<feature type="transmembrane region" description="Helical" evidence="1">
    <location>
        <begin position="164"/>
        <end position="184"/>
    </location>
</feature>
<accession>A0ABW4D4E4</accession>
<evidence type="ECO:0000256" key="1">
    <source>
        <dbReference type="SAM" id="Phobius"/>
    </source>
</evidence>
<feature type="transmembrane region" description="Helical" evidence="1">
    <location>
        <begin position="21"/>
        <end position="43"/>
    </location>
</feature>
<keyword evidence="1" id="KW-0472">Membrane</keyword>
<gene>
    <name evidence="2" type="ORF">ACFQ44_08015</name>
</gene>
<evidence type="ECO:0008006" key="4">
    <source>
        <dbReference type="Google" id="ProtNLM"/>
    </source>
</evidence>
<proteinExistence type="predicted"/>
<feature type="transmembrane region" description="Helical" evidence="1">
    <location>
        <begin position="190"/>
        <end position="213"/>
    </location>
</feature>
<dbReference type="RefSeq" id="WP_203645367.1">
    <property type="nucleotide sequence ID" value="NZ_BOLN01000005.1"/>
</dbReference>
<keyword evidence="1" id="KW-0812">Transmembrane</keyword>
<evidence type="ECO:0000313" key="3">
    <source>
        <dbReference type="Proteomes" id="UP001597189"/>
    </source>
</evidence>
<protein>
    <recommendedName>
        <fullName evidence="4">ABC transporter permease</fullName>
    </recommendedName>
</protein>
<dbReference type="EMBL" id="JBHTOD010000005">
    <property type="protein sequence ID" value="MFD1455635.1"/>
    <property type="molecule type" value="Genomic_DNA"/>
</dbReference>
<name>A0ABW4D4E4_9LACO</name>
<feature type="transmembrane region" description="Helical" evidence="1">
    <location>
        <begin position="129"/>
        <end position="152"/>
    </location>
</feature>
<keyword evidence="3" id="KW-1185">Reference proteome</keyword>
<feature type="transmembrane region" description="Helical" evidence="1">
    <location>
        <begin position="55"/>
        <end position="76"/>
    </location>
</feature>
<comment type="caution">
    <text evidence="2">The sequence shown here is derived from an EMBL/GenBank/DDBJ whole genome shotgun (WGS) entry which is preliminary data.</text>
</comment>
<evidence type="ECO:0000313" key="2">
    <source>
        <dbReference type="EMBL" id="MFD1455635.1"/>
    </source>
</evidence>
<sequence length="252" mass="28335">MWRRLKILSRFELRQTWDEKAILFYTLVAPTIYFVIATVSSGGHPFGLHNVAYQLLGYWAYIVLVGVLNGFQFGLIGMRESNFLKMFTIIAGDKRLIFYSNLLVQIVFIQIEIVVFDIIVLLLNPASLSLVPLMVGGFLMNFLLIPIVAGFTNFILMLPIKLNVVSLMMMGYIFLGMLLINLPFNPDSALGIILTALNPCSYMIVAYGMLFNLMGPATGLMLGVLGVVALFYLAVGFYPVRHMKLQSYTSRY</sequence>